<evidence type="ECO:0000313" key="1">
    <source>
        <dbReference type="EMBL" id="TWI35890.1"/>
    </source>
</evidence>
<gene>
    <name evidence="1" type="ORF">IQ24_01248</name>
</gene>
<keyword evidence="2" id="KW-1185">Reference proteome</keyword>
<evidence type="ECO:0000313" key="2">
    <source>
        <dbReference type="Proteomes" id="UP000316225"/>
    </source>
</evidence>
<name>A0A562NV31_9RHOB</name>
<dbReference type="AlphaFoldDB" id="A0A562NV31"/>
<sequence length="64" mass="7338">MTRHLSDKPRTTAAGRLRHFLQHERESGDIHPAIAALHARSTKTTPEADRRVAEYTRIERGHRA</sequence>
<dbReference type="Proteomes" id="UP000316225">
    <property type="component" value="Unassembled WGS sequence"/>
</dbReference>
<protein>
    <submittedName>
        <fullName evidence="1">Uncharacterized protein</fullName>
    </submittedName>
</protein>
<comment type="caution">
    <text evidence="1">The sequence shown here is derived from an EMBL/GenBank/DDBJ whole genome shotgun (WGS) entry which is preliminary data.</text>
</comment>
<accession>A0A562NV31</accession>
<dbReference type="EMBL" id="VLKU01000003">
    <property type="protein sequence ID" value="TWI35890.1"/>
    <property type="molecule type" value="Genomic_DNA"/>
</dbReference>
<proteinExistence type="predicted"/>
<dbReference type="RefSeq" id="WP_145396948.1">
    <property type="nucleotide sequence ID" value="NZ_VLKU01000003.1"/>
</dbReference>
<dbReference type="OrthoDB" id="7874235at2"/>
<organism evidence="1 2">
    <name type="scientific">Paracoccus sulfuroxidans</name>
    <dbReference type="NCBI Taxonomy" id="384678"/>
    <lineage>
        <taxon>Bacteria</taxon>
        <taxon>Pseudomonadati</taxon>
        <taxon>Pseudomonadota</taxon>
        <taxon>Alphaproteobacteria</taxon>
        <taxon>Rhodobacterales</taxon>
        <taxon>Paracoccaceae</taxon>
        <taxon>Paracoccus</taxon>
    </lineage>
</organism>
<reference evidence="1 2" key="1">
    <citation type="journal article" date="2015" name="Stand. Genomic Sci.">
        <title>Genomic Encyclopedia of Bacterial and Archaeal Type Strains, Phase III: the genomes of soil and plant-associated and newly described type strains.</title>
        <authorList>
            <person name="Whitman W.B."/>
            <person name="Woyke T."/>
            <person name="Klenk H.P."/>
            <person name="Zhou Y."/>
            <person name="Lilburn T.G."/>
            <person name="Beck B.J."/>
            <person name="De Vos P."/>
            <person name="Vandamme P."/>
            <person name="Eisen J.A."/>
            <person name="Garrity G."/>
            <person name="Hugenholtz P."/>
            <person name="Kyrpides N.C."/>
        </authorList>
    </citation>
    <scope>NUCLEOTIDE SEQUENCE [LARGE SCALE GENOMIC DNA]</scope>
    <source>
        <strain evidence="1 2">CGMCC 1.5364</strain>
    </source>
</reference>